<name>B6UC02_MAIZE</name>
<feature type="chain" id="PRO_5009948946" description="Secreted protein" evidence="1">
    <location>
        <begin position="20"/>
        <end position="88"/>
    </location>
</feature>
<dbReference type="EMBL" id="EU974767">
    <property type="protein sequence ID" value="ACG46885.1"/>
    <property type="molecule type" value="mRNA"/>
</dbReference>
<feature type="signal peptide" evidence="1">
    <location>
        <begin position="1"/>
        <end position="19"/>
    </location>
</feature>
<protein>
    <recommendedName>
        <fullName evidence="3">Secreted protein</fullName>
    </recommendedName>
</protein>
<evidence type="ECO:0000313" key="2">
    <source>
        <dbReference type="EMBL" id="ACG46885.1"/>
    </source>
</evidence>
<evidence type="ECO:0000256" key="1">
    <source>
        <dbReference type="SAM" id="SignalP"/>
    </source>
</evidence>
<keyword evidence="1" id="KW-0732">Signal</keyword>
<sequence length="88" mass="9647">MFGIYACIYIHLLHSFCTGSRPKGGSYSQTGVWITILCASPHRPVCQNNGSSLLSSEKKPAVRLSGTCMVSICLWFLTHGRSIILCLK</sequence>
<accession>B6UC02</accession>
<reference evidence="2" key="1">
    <citation type="journal article" date="2009" name="Plant Mol. Biol.">
        <title>Insights into corn genes derived from large-scale cDNA sequencing.</title>
        <authorList>
            <person name="Alexandrov N.N."/>
            <person name="Brover V.V."/>
            <person name="Freidin S."/>
            <person name="Troukhan M.E."/>
            <person name="Tatarinova T.V."/>
            <person name="Zhang H."/>
            <person name="Swaller T.J."/>
            <person name="Lu Y.P."/>
            <person name="Bouck J."/>
            <person name="Flavell R.B."/>
            <person name="Feldmann K.A."/>
        </authorList>
    </citation>
    <scope>NUCLEOTIDE SEQUENCE</scope>
</reference>
<evidence type="ECO:0008006" key="3">
    <source>
        <dbReference type="Google" id="ProtNLM"/>
    </source>
</evidence>
<dbReference type="HOGENOM" id="CLU_2472372_0_0_1"/>
<organism evidence="2">
    <name type="scientific">Zea mays</name>
    <name type="common">Maize</name>
    <dbReference type="NCBI Taxonomy" id="4577"/>
    <lineage>
        <taxon>Eukaryota</taxon>
        <taxon>Viridiplantae</taxon>
        <taxon>Streptophyta</taxon>
        <taxon>Embryophyta</taxon>
        <taxon>Tracheophyta</taxon>
        <taxon>Spermatophyta</taxon>
        <taxon>Magnoliopsida</taxon>
        <taxon>Liliopsida</taxon>
        <taxon>Poales</taxon>
        <taxon>Poaceae</taxon>
        <taxon>PACMAD clade</taxon>
        <taxon>Panicoideae</taxon>
        <taxon>Andropogonodae</taxon>
        <taxon>Andropogoneae</taxon>
        <taxon>Tripsacinae</taxon>
        <taxon>Zea</taxon>
    </lineage>
</organism>
<dbReference type="AlphaFoldDB" id="B6UC02"/>
<proteinExistence type="evidence at transcript level"/>